<evidence type="ECO:0000313" key="2">
    <source>
        <dbReference type="EMBL" id="MPC54856.1"/>
    </source>
</evidence>
<keyword evidence="3" id="KW-1185">Reference proteome</keyword>
<name>A0A5B7GBG1_PORTR</name>
<proteinExistence type="predicted"/>
<feature type="compositionally biased region" description="Acidic residues" evidence="1">
    <location>
        <begin position="97"/>
        <end position="118"/>
    </location>
</feature>
<feature type="region of interest" description="Disordered" evidence="1">
    <location>
        <begin position="24"/>
        <end position="64"/>
    </location>
</feature>
<feature type="compositionally biased region" description="Basic and acidic residues" evidence="1">
    <location>
        <begin position="46"/>
        <end position="57"/>
    </location>
</feature>
<evidence type="ECO:0000313" key="3">
    <source>
        <dbReference type="Proteomes" id="UP000324222"/>
    </source>
</evidence>
<sequence>MELQQNYKRTGNNRRRLVHDINPDIGEMTTGEDSDNLQWESGSVVLDKKSREEKEEGAAIAPQPRTCSTLVKKQTVAKATLTTRKSFWLTDGSLPADEPEEEEEGDDEEEEEEEEAAVDETPFITAVVRVAATVEITEGALASSDIVMCGGLSSWWGTQDKIVTVGGRQCISPSSSHNVKLFIVVFFVYHSFDSPFPLLPPVFSSLRISFS</sequence>
<organism evidence="2 3">
    <name type="scientific">Portunus trituberculatus</name>
    <name type="common">Swimming crab</name>
    <name type="synonym">Neptunus trituberculatus</name>
    <dbReference type="NCBI Taxonomy" id="210409"/>
    <lineage>
        <taxon>Eukaryota</taxon>
        <taxon>Metazoa</taxon>
        <taxon>Ecdysozoa</taxon>
        <taxon>Arthropoda</taxon>
        <taxon>Crustacea</taxon>
        <taxon>Multicrustacea</taxon>
        <taxon>Malacostraca</taxon>
        <taxon>Eumalacostraca</taxon>
        <taxon>Eucarida</taxon>
        <taxon>Decapoda</taxon>
        <taxon>Pleocyemata</taxon>
        <taxon>Brachyura</taxon>
        <taxon>Eubrachyura</taxon>
        <taxon>Portunoidea</taxon>
        <taxon>Portunidae</taxon>
        <taxon>Portuninae</taxon>
        <taxon>Portunus</taxon>
    </lineage>
</organism>
<reference evidence="2 3" key="1">
    <citation type="submission" date="2019-05" db="EMBL/GenBank/DDBJ databases">
        <title>Another draft genome of Portunus trituberculatus and its Hox gene families provides insights of decapod evolution.</title>
        <authorList>
            <person name="Jeong J.-H."/>
            <person name="Song I."/>
            <person name="Kim S."/>
            <person name="Choi T."/>
            <person name="Kim D."/>
            <person name="Ryu S."/>
            <person name="Kim W."/>
        </authorList>
    </citation>
    <scope>NUCLEOTIDE SEQUENCE [LARGE SCALE GENOMIC DNA]</scope>
    <source>
        <tissue evidence="2">Muscle</tissue>
    </source>
</reference>
<dbReference type="Proteomes" id="UP000324222">
    <property type="component" value="Unassembled WGS sequence"/>
</dbReference>
<feature type="region of interest" description="Disordered" evidence="1">
    <location>
        <begin position="88"/>
        <end position="118"/>
    </location>
</feature>
<comment type="caution">
    <text evidence="2">The sequence shown here is derived from an EMBL/GenBank/DDBJ whole genome shotgun (WGS) entry which is preliminary data.</text>
</comment>
<gene>
    <name evidence="2" type="ORF">E2C01_048785</name>
</gene>
<evidence type="ECO:0000256" key="1">
    <source>
        <dbReference type="SAM" id="MobiDB-lite"/>
    </source>
</evidence>
<protein>
    <submittedName>
        <fullName evidence="2">Uncharacterized protein</fullName>
    </submittedName>
</protein>
<dbReference type="EMBL" id="VSRR010012688">
    <property type="protein sequence ID" value="MPC54856.1"/>
    <property type="molecule type" value="Genomic_DNA"/>
</dbReference>
<dbReference type="AlphaFoldDB" id="A0A5B7GBG1"/>
<accession>A0A5B7GBG1</accession>